<keyword evidence="4" id="KW-1185">Reference proteome</keyword>
<keyword evidence="1" id="KW-0067">ATP-binding</keyword>
<proteinExistence type="predicted"/>
<evidence type="ECO:0000259" key="2">
    <source>
        <dbReference type="PROSITE" id="PS50975"/>
    </source>
</evidence>
<dbReference type="RefSeq" id="WP_318647447.1">
    <property type="nucleotide sequence ID" value="NZ_CP137852.1"/>
</dbReference>
<keyword evidence="1" id="KW-0547">Nucleotide-binding</keyword>
<dbReference type="Proteomes" id="UP001305521">
    <property type="component" value="Chromosome"/>
</dbReference>
<evidence type="ECO:0000256" key="1">
    <source>
        <dbReference type="PROSITE-ProRule" id="PRU00409"/>
    </source>
</evidence>
<accession>A0ABZ0PD74</accession>
<dbReference type="SUPFAM" id="SSF56059">
    <property type="entry name" value="Glutathione synthetase ATP-binding domain-like"/>
    <property type="match status" value="1"/>
</dbReference>
<evidence type="ECO:0000313" key="4">
    <source>
        <dbReference type="Proteomes" id="UP001305521"/>
    </source>
</evidence>
<protein>
    <submittedName>
        <fullName evidence="3">ATP-grasp domain-containing protein</fullName>
    </submittedName>
</protein>
<dbReference type="InterPro" id="IPR013815">
    <property type="entry name" value="ATP_grasp_subdomain_1"/>
</dbReference>
<dbReference type="EMBL" id="CP137852">
    <property type="protein sequence ID" value="WPB83471.1"/>
    <property type="molecule type" value="Genomic_DNA"/>
</dbReference>
<gene>
    <name evidence="3" type="ORF">R9Z33_15320</name>
</gene>
<organism evidence="3 4">
    <name type="scientific">Sediminicoccus rosea</name>
    <dbReference type="NCBI Taxonomy" id="1225128"/>
    <lineage>
        <taxon>Bacteria</taxon>
        <taxon>Pseudomonadati</taxon>
        <taxon>Pseudomonadota</taxon>
        <taxon>Alphaproteobacteria</taxon>
        <taxon>Acetobacterales</taxon>
        <taxon>Roseomonadaceae</taxon>
        <taxon>Sediminicoccus</taxon>
    </lineage>
</organism>
<name>A0ABZ0PD74_9PROT</name>
<sequence>MRLLVVSTQPWTVAARLAMALHAAGCVVEGASPRGSLLARSAAPVRNHVLRPWSMGADLARALRAARPDRAVPADDRAAALLRALHAEDDLRALIEASLGDPAGYPVAAAKSAQMALSARLGLPMPGTRPVPGLAALEAAIAEGGLPRVLKTDGSWGGAGVQVLRDATEAAPAFARATAAPTLMQSLKLAAWEGSLNPLFARREWRPGVPDLQDFVEGHPANRAVIAERGRVLAGLSVEVLHAASATAPATVVRVVDDAQMAASAAAMTESLGLSGFLGFDFVVERGTGRKLLIEMNPRATPICHLGGGLAAAYAAHLRGGEAAAAPIPAPGTEIALFPGEWLRDPHSPYLNGAWHDVPWEDAGLLRAYLDDAAGLERFARRQRLFRRMTGRA</sequence>
<reference evidence="3 4" key="1">
    <citation type="submission" date="2023-11" db="EMBL/GenBank/DDBJ databases">
        <title>Arctic aerobic anoxygenic photoheterotroph Sediminicoccus rosea KRV36 adapts its photosynthesis to long days of polar summer.</title>
        <authorList>
            <person name="Tomasch J."/>
            <person name="Kopejtka K."/>
            <person name="Bily T."/>
            <person name="Gardiner A.T."/>
            <person name="Gardian Z."/>
            <person name="Shivaramu S."/>
            <person name="Koblizek M."/>
            <person name="Engelhardt F."/>
            <person name="Kaftan D."/>
        </authorList>
    </citation>
    <scope>NUCLEOTIDE SEQUENCE [LARGE SCALE GENOMIC DNA]</scope>
    <source>
        <strain evidence="3 4">R-30</strain>
    </source>
</reference>
<dbReference type="Gene3D" id="3.30.470.20">
    <property type="entry name" value="ATP-grasp fold, B domain"/>
    <property type="match status" value="1"/>
</dbReference>
<evidence type="ECO:0000313" key="3">
    <source>
        <dbReference type="EMBL" id="WPB83471.1"/>
    </source>
</evidence>
<dbReference type="InterPro" id="IPR011761">
    <property type="entry name" value="ATP-grasp"/>
</dbReference>
<dbReference type="Gene3D" id="3.30.1490.20">
    <property type="entry name" value="ATP-grasp fold, A domain"/>
    <property type="match status" value="1"/>
</dbReference>
<feature type="domain" description="ATP-grasp" evidence="2">
    <location>
        <begin position="115"/>
        <end position="327"/>
    </location>
</feature>
<dbReference type="PROSITE" id="PS50975">
    <property type="entry name" value="ATP_GRASP"/>
    <property type="match status" value="1"/>
</dbReference>